<keyword evidence="1" id="KW-0732">Signal</keyword>
<dbReference type="Proteomes" id="UP000887560">
    <property type="component" value="Unplaced"/>
</dbReference>
<reference evidence="3" key="1">
    <citation type="submission" date="2022-11" db="UniProtKB">
        <authorList>
            <consortium name="WormBaseParasite"/>
        </authorList>
    </citation>
    <scope>IDENTIFICATION</scope>
</reference>
<protein>
    <submittedName>
        <fullName evidence="3">Transmembrane protein</fullName>
    </submittedName>
</protein>
<evidence type="ECO:0000313" key="2">
    <source>
        <dbReference type="Proteomes" id="UP000887560"/>
    </source>
</evidence>
<sequence length="172" mass="19884">MHNKNVYCILLYFILSILIFNSQFKEINCEQKRDKRSNNIHFIVKHALIECKIPSNCQQNIHSALINYKQVPQCKDFDYFELLKCLDKEILPRTNLTNLNSKSGHVCCNIDGTSLSCQMACKSALFAPTLSHEQKKNRIEMLCHKEHGNEFQGDKGLLNCLATSNEWMSQRS</sequence>
<keyword evidence="2" id="KW-1185">Reference proteome</keyword>
<name>A0A915P4Z8_9BILA</name>
<feature type="chain" id="PRO_5037732237" evidence="1">
    <location>
        <begin position="25"/>
        <end position="172"/>
    </location>
</feature>
<organism evidence="2 3">
    <name type="scientific">Meloidogyne floridensis</name>
    <dbReference type="NCBI Taxonomy" id="298350"/>
    <lineage>
        <taxon>Eukaryota</taxon>
        <taxon>Metazoa</taxon>
        <taxon>Ecdysozoa</taxon>
        <taxon>Nematoda</taxon>
        <taxon>Chromadorea</taxon>
        <taxon>Rhabditida</taxon>
        <taxon>Tylenchina</taxon>
        <taxon>Tylenchomorpha</taxon>
        <taxon>Tylenchoidea</taxon>
        <taxon>Meloidogynidae</taxon>
        <taxon>Meloidogyninae</taxon>
        <taxon>Meloidogyne</taxon>
    </lineage>
</organism>
<proteinExistence type="predicted"/>
<feature type="signal peptide" evidence="1">
    <location>
        <begin position="1"/>
        <end position="24"/>
    </location>
</feature>
<dbReference type="AlphaFoldDB" id="A0A915P4Z8"/>
<accession>A0A915P4Z8</accession>
<dbReference type="WBParaSite" id="scf7180000423941.g11890">
    <property type="protein sequence ID" value="scf7180000423941.g11890"/>
    <property type="gene ID" value="scf7180000423941.g11890"/>
</dbReference>
<evidence type="ECO:0000256" key="1">
    <source>
        <dbReference type="SAM" id="SignalP"/>
    </source>
</evidence>
<evidence type="ECO:0000313" key="3">
    <source>
        <dbReference type="WBParaSite" id="scf7180000423941.g11890"/>
    </source>
</evidence>